<keyword evidence="4" id="KW-1185">Reference proteome</keyword>
<proteinExistence type="inferred from homology"/>
<comment type="similarity">
    <text evidence="1">Belongs to the YciI family.</text>
</comment>
<feature type="domain" description="YCII-related" evidence="2">
    <location>
        <begin position="12"/>
        <end position="96"/>
    </location>
</feature>
<reference evidence="3 4" key="1">
    <citation type="submission" date="2024-09" db="EMBL/GenBank/DDBJ databases">
        <authorList>
            <person name="Pan X."/>
        </authorList>
    </citation>
    <scope>NUCLEOTIDE SEQUENCE [LARGE SCALE GENOMIC DNA]</scope>
    <source>
        <strain evidence="3 4">B2969</strain>
    </source>
</reference>
<name>A0ABW7Q6F5_9MICO</name>
<protein>
    <submittedName>
        <fullName evidence="3">YciI family protein</fullName>
    </submittedName>
</protein>
<organism evidence="3 4">
    <name type="scientific">Microbacterium alkaliflavum</name>
    <dbReference type="NCBI Taxonomy" id="3248839"/>
    <lineage>
        <taxon>Bacteria</taxon>
        <taxon>Bacillati</taxon>
        <taxon>Actinomycetota</taxon>
        <taxon>Actinomycetes</taxon>
        <taxon>Micrococcales</taxon>
        <taxon>Microbacteriaceae</taxon>
        <taxon>Microbacterium</taxon>
    </lineage>
</organism>
<comment type="caution">
    <text evidence="3">The sequence shown here is derived from an EMBL/GenBank/DDBJ whole genome shotgun (WGS) entry which is preliminary data.</text>
</comment>
<dbReference type="SUPFAM" id="SSF54909">
    <property type="entry name" value="Dimeric alpha+beta barrel"/>
    <property type="match status" value="1"/>
</dbReference>
<dbReference type="InterPro" id="IPR005545">
    <property type="entry name" value="YCII"/>
</dbReference>
<dbReference type="InterPro" id="IPR011008">
    <property type="entry name" value="Dimeric_a/b-barrel"/>
</dbReference>
<dbReference type="Gene3D" id="3.30.70.1060">
    <property type="entry name" value="Dimeric alpha+beta barrel"/>
    <property type="match status" value="1"/>
</dbReference>
<dbReference type="Proteomes" id="UP001610861">
    <property type="component" value="Unassembled WGS sequence"/>
</dbReference>
<accession>A0ABW7Q6F5</accession>
<evidence type="ECO:0000259" key="2">
    <source>
        <dbReference type="Pfam" id="PF03795"/>
    </source>
</evidence>
<evidence type="ECO:0000313" key="3">
    <source>
        <dbReference type="EMBL" id="MFH8250435.1"/>
    </source>
</evidence>
<evidence type="ECO:0000256" key="1">
    <source>
        <dbReference type="ARBA" id="ARBA00007689"/>
    </source>
</evidence>
<dbReference type="EMBL" id="JBIQWL010000002">
    <property type="protein sequence ID" value="MFH8250435.1"/>
    <property type="molecule type" value="Genomic_DNA"/>
</dbReference>
<dbReference type="RefSeq" id="WP_396640370.1">
    <property type="nucleotide sequence ID" value="NZ_JBIQWL010000002.1"/>
</dbReference>
<evidence type="ECO:0000313" key="4">
    <source>
        <dbReference type="Proteomes" id="UP001610861"/>
    </source>
</evidence>
<gene>
    <name evidence="3" type="ORF">ACH3VR_08745</name>
</gene>
<dbReference type="Pfam" id="PF03795">
    <property type="entry name" value="YCII"/>
    <property type="match status" value="1"/>
</dbReference>
<sequence>MAEMPQWVERFVLLYFSGPDGRTKVPEVFPAHHAYTLDFQAARPGELLLTGPFAEPVEGQPGAMNVFTSREAAEQFAASDPFITEGVVASWTVRSWLTSPE</sequence>